<feature type="domain" description="Glycosyltransferase 2-like" evidence="4">
    <location>
        <begin position="7"/>
        <end position="132"/>
    </location>
</feature>
<dbReference type="InterPro" id="IPR029044">
    <property type="entry name" value="Nucleotide-diphossugar_trans"/>
</dbReference>
<dbReference type="OrthoDB" id="7665907at2"/>
<evidence type="ECO:0000256" key="3">
    <source>
        <dbReference type="ARBA" id="ARBA00022679"/>
    </source>
</evidence>
<evidence type="ECO:0000313" key="5">
    <source>
        <dbReference type="EMBL" id="KFD19871.1"/>
    </source>
</evidence>
<sequence length="300" mass="33788">MKITPLIVTYNRLGKLQKTLAATLALPFDAVVVIDNYSTDGTREWLKAQSAPHLHCCFSPENSGGAGGFSRGVAYIAEHLTTDWVVFYDDDAWPDPSFIDNFSRIATDKYELYCARVLSADGRLSPMNVPWSAPQDTFFAAIHYLFNKKAFIPAPDKASGVCTFSFVGGIVSSRLIRESCGLIEKDFFIYFDDVCYSWRLFSRGNPILYHPELLMHHDVPSVASGQPAWKHYYLLRNLLLFRRLLNCPPFFGRTAIGLRIVHSLLRALKSPQRFYCLRLLVKAVCDGLSHKRPVSGKPGI</sequence>
<gene>
    <name evidence="5" type="ORF">GTPT_1804</name>
</gene>
<dbReference type="Gene3D" id="3.90.550.10">
    <property type="entry name" value="Spore Coat Polysaccharide Biosynthesis Protein SpsA, Chain A"/>
    <property type="match status" value="1"/>
</dbReference>
<organism evidence="5 6">
    <name type="scientific">Tatumella ptyseos ATCC 33301</name>
    <dbReference type="NCBI Taxonomy" id="1005995"/>
    <lineage>
        <taxon>Bacteria</taxon>
        <taxon>Pseudomonadati</taxon>
        <taxon>Pseudomonadota</taxon>
        <taxon>Gammaproteobacteria</taxon>
        <taxon>Enterobacterales</taxon>
        <taxon>Erwiniaceae</taxon>
        <taxon>Tatumella</taxon>
    </lineage>
</organism>
<comment type="caution">
    <text evidence="5">The sequence shown here is derived from an EMBL/GenBank/DDBJ whole genome shotgun (WGS) entry which is preliminary data.</text>
</comment>
<evidence type="ECO:0000256" key="2">
    <source>
        <dbReference type="ARBA" id="ARBA00022676"/>
    </source>
</evidence>
<evidence type="ECO:0000259" key="4">
    <source>
        <dbReference type="Pfam" id="PF00535"/>
    </source>
</evidence>
<evidence type="ECO:0000256" key="1">
    <source>
        <dbReference type="ARBA" id="ARBA00006739"/>
    </source>
</evidence>
<comment type="similarity">
    <text evidence="1">Belongs to the glycosyltransferase 2 family.</text>
</comment>
<dbReference type="GO" id="GO:0016757">
    <property type="term" value="F:glycosyltransferase activity"/>
    <property type="evidence" value="ECO:0007669"/>
    <property type="project" value="UniProtKB-KW"/>
</dbReference>
<dbReference type="SUPFAM" id="SSF53448">
    <property type="entry name" value="Nucleotide-diphospho-sugar transferases"/>
    <property type="match status" value="1"/>
</dbReference>
<dbReference type="Proteomes" id="UP000028602">
    <property type="component" value="Unassembled WGS sequence"/>
</dbReference>
<dbReference type="eggNOG" id="COG1216">
    <property type="taxonomic scope" value="Bacteria"/>
</dbReference>
<protein>
    <submittedName>
        <fullName evidence="5">Putative glycosyltransferase</fullName>
    </submittedName>
</protein>
<dbReference type="AlphaFoldDB" id="A0A085JHC5"/>
<dbReference type="RefSeq" id="WP_029990597.1">
    <property type="nucleotide sequence ID" value="NZ_ATMJ01000028.1"/>
</dbReference>
<keyword evidence="3 5" id="KW-0808">Transferase</keyword>
<evidence type="ECO:0000313" key="6">
    <source>
        <dbReference type="Proteomes" id="UP000028602"/>
    </source>
</evidence>
<dbReference type="PANTHER" id="PTHR43179:SF12">
    <property type="entry name" value="GALACTOFURANOSYLTRANSFERASE GLFT2"/>
    <property type="match status" value="1"/>
</dbReference>
<dbReference type="Pfam" id="PF00535">
    <property type="entry name" value="Glycos_transf_2"/>
    <property type="match status" value="1"/>
</dbReference>
<dbReference type="InterPro" id="IPR001173">
    <property type="entry name" value="Glyco_trans_2-like"/>
</dbReference>
<proteinExistence type="inferred from homology"/>
<dbReference type="PANTHER" id="PTHR43179">
    <property type="entry name" value="RHAMNOSYLTRANSFERASE WBBL"/>
    <property type="match status" value="1"/>
</dbReference>
<accession>A0A085JHC5</accession>
<reference evidence="5 6" key="1">
    <citation type="submission" date="2014-05" db="EMBL/GenBank/DDBJ databases">
        <title>ATOL: Assembling a taxonomically balanced genome-scale reconstruction of the evolutionary history of the Enterobacteriaceae.</title>
        <authorList>
            <person name="Plunkett G.III."/>
            <person name="Neeno-Eckwall E.C."/>
            <person name="Glasner J.D."/>
            <person name="Perna N.T."/>
        </authorList>
    </citation>
    <scope>NUCLEOTIDE SEQUENCE [LARGE SCALE GENOMIC DNA]</scope>
    <source>
        <strain evidence="5 6">ATCC 33301</strain>
    </source>
</reference>
<name>A0A085JHC5_9GAMM</name>
<keyword evidence="2" id="KW-0328">Glycosyltransferase</keyword>
<dbReference type="EMBL" id="JMPR01000028">
    <property type="protein sequence ID" value="KFD19871.1"/>
    <property type="molecule type" value="Genomic_DNA"/>
</dbReference>
<keyword evidence="6" id="KW-1185">Reference proteome</keyword>